<feature type="transmembrane region" description="Helical" evidence="9">
    <location>
        <begin position="276"/>
        <end position="300"/>
    </location>
</feature>
<evidence type="ECO:0000256" key="3">
    <source>
        <dbReference type="ARBA" id="ARBA00022679"/>
    </source>
</evidence>
<dbReference type="InterPro" id="IPR011009">
    <property type="entry name" value="Kinase-like_dom_sf"/>
</dbReference>
<dbReference type="PROSITE" id="PS00108">
    <property type="entry name" value="PROTEIN_KINASE_ST"/>
    <property type="match status" value="1"/>
</dbReference>
<feature type="transmembrane region" description="Helical" evidence="9">
    <location>
        <begin position="320"/>
        <end position="338"/>
    </location>
</feature>
<evidence type="ECO:0000256" key="8">
    <source>
        <dbReference type="SAM" id="MobiDB-lite"/>
    </source>
</evidence>
<keyword evidence="12" id="KW-1185">Reference proteome</keyword>
<feature type="region of interest" description="Disordered" evidence="8">
    <location>
        <begin position="584"/>
        <end position="603"/>
    </location>
</feature>
<keyword evidence="2" id="KW-0723">Serine/threonine-protein kinase</keyword>
<dbReference type="GO" id="GO:0004674">
    <property type="term" value="F:protein serine/threonine kinase activity"/>
    <property type="evidence" value="ECO:0007669"/>
    <property type="project" value="UniProtKB-KW"/>
</dbReference>
<dbReference type="Pfam" id="PF00069">
    <property type="entry name" value="Pkinase"/>
    <property type="match status" value="1"/>
</dbReference>
<keyword evidence="4 7" id="KW-0547">Nucleotide-binding</keyword>
<organism evidence="11 12">
    <name type="scientific">Amycolatopsis sulphurea</name>
    <dbReference type="NCBI Taxonomy" id="76022"/>
    <lineage>
        <taxon>Bacteria</taxon>
        <taxon>Bacillati</taxon>
        <taxon>Actinomycetota</taxon>
        <taxon>Actinomycetes</taxon>
        <taxon>Pseudonocardiales</taxon>
        <taxon>Pseudonocardiaceae</taxon>
        <taxon>Amycolatopsis</taxon>
    </lineage>
</organism>
<dbReference type="GO" id="GO:0005524">
    <property type="term" value="F:ATP binding"/>
    <property type="evidence" value="ECO:0007669"/>
    <property type="project" value="UniProtKB-UniRule"/>
</dbReference>
<evidence type="ECO:0000313" key="12">
    <source>
        <dbReference type="Proteomes" id="UP000243542"/>
    </source>
</evidence>
<dbReference type="PROSITE" id="PS00107">
    <property type="entry name" value="PROTEIN_KINASE_ATP"/>
    <property type="match status" value="1"/>
</dbReference>
<dbReference type="InterPro" id="IPR008271">
    <property type="entry name" value="Ser/Thr_kinase_AS"/>
</dbReference>
<dbReference type="InterPro" id="IPR000719">
    <property type="entry name" value="Prot_kinase_dom"/>
</dbReference>
<dbReference type="Gene3D" id="1.10.510.10">
    <property type="entry name" value="Transferase(Phosphotransferase) domain 1"/>
    <property type="match status" value="1"/>
</dbReference>
<sequence length="736" mass="78207">MSETWQVPGFSEVDVLGTGGFGRVVLAKHEGSGRLVAIKYLHGEFLTEARILDGFRREAWLLHGVMSPHVVRLFEFIESPQGAALVMEAVPGVSLRALLAAEKTLAPESALAILKGSLLGLAAAHGAGVVHRDYKPGNVLVSREGESKLVDFGLATLDGQSGLTAGSPSYMAPEQWAGRPGIPATDVYAATAVFFQCITGHLPFEAETTEQLRSLHEHAFVPLDAVPEQLRPLIARGMAKDPAWRPAGAEAFVAELEATARAAYGKDWERRGWKRLATTVGALTALTPLALLATGGVAAAPVTAAGATGTGVVAATVGKILVAVLAIAALVTGGLWIFSGNDDPPPQAAVSVTMQTAAGQDPALPITYSLQYPQVSGHADAAAQQRINDTLRAPIDKRLQSLRQELADRDILAMVRERGDVLKANTTAKVLLQTPRLLSVRYEHTLDSAVIAHSSWQFAETVTVDLATGKVLGPQDVFRPEIRTASGMDTLTSRLSPHTRNGFCRTPAIGSYGGDQVSIDAAKRPGGGDHVPRADIGFTTTGVDFVIKWYELGCDMASGQETVTLPYAEAEDLLQPQLLTMLDRQAPSSSSPPRPSGKTYTHPRFGFSTLVPEGYAAAPYRPANGEGIQYTNAGLGATLTVWGSNISRTAQEILSETARDTATKGGQVTHQQVEGTTYSISGYDSGGQIFYERGYTGPGSLARIRWSYPRTHKAELDAPVETTVGAFRPGDLTQPH</sequence>
<evidence type="ECO:0000256" key="9">
    <source>
        <dbReference type="SAM" id="Phobius"/>
    </source>
</evidence>
<evidence type="ECO:0000256" key="7">
    <source>
        <dbReference type="PROSITE-ProRule" id="PRU10141"/>
    </source>
</evidence>
<dbReference type="EMBL" id="PDJK01000001">
    <property type="protein sequence ID" value="PFG56980.1"/>
    <property type="molecule type" value="Genomic_DNA"/>
</dbReference>
<name>A0A2A9G2F1_9PSEU</name>
<proteinExistence type="predicted"/>
<evidence type="ECO:0000259" key="10">
    <source>
        <dbReference type="PROSITE" id="PS50011"/>
    </source>
</evidence>
<evidence type="ECO:0000256" key="2">
    <source>
        <dbReference type="ARBA" id="ARBA00022527"/>
    </source>
</evidence>
<evidence type="ECO:0000256" key="6">
    <source>
        <dbReference type="ARBA" id="ARBA00022840"/>
    </source>
</evidence>
<dbReference type="PANTHER" id="PTHR43289:SF6">
    <property type="entry name" value="SERINE_THREONINE-PROTEIN KINASE NEKL-3"/>
    <property type="match status" value="1"/>
</dbReference>
<dbReference type="PROSITE" id="PS50011">
    <property type="entry name" value="PROTEIN_KINASE_DOM"/>
    <property type="match status" value="1"/>
</dbReference>
<dbReference type="AlphaFoldDB" id="A0A2A9G2F1"/>
<dbReference type="CDD" id="cd14014">
    <property type="entry name" value="STKc_PknB_like"/>
    <property type="match status" value="1"/>
</dbReference>
<dbReference type="InterPro" id="IPR017441">
    <property type="entry name" value="Protein_kinase_ATP_BS"/>
</dbReference>
<keyword evidence="9" id="KW-0812">Transmembrane</keyword>
<keyword evidence="6 7" id="KW-0067">ATP-binding</keyword>
<dbReference type="SUPFAM" id="SSF56112">
    <property type="entry name" value="Protein kinase-like (PK-like)"/>
    <property type="match status" value="1"/>
</dbReference>
<feature type="binding site" evidence="7">
    <location>
        <position position="39"/>
    </location>
    <ligand>
        <name>ATP</name>
        <dbReference type="ChEBI" id="CHEBI:30616"/>
    </ligand>
</feature>
<evidence type="ECO:0000313" key="11">
    <source>
        <dbReference type="EMBL" id="PFG56980.1"/>
    </source>
</evidence>
<evidence type="ECO:0000256" key="4">
    <source>
        <dbReference type="ARBA" id="ARBA00022741"/>
    </source>
</evidence>
<feature type="domain" description="Protein kinase" evidence="10">
    <location>
        <begin position="10"/>
        <end position="260"/>
    </location>
</feature>
<reference evidence="11 12" key="1">
    <citation type="submission" date="2017-10" db="EMBL/GenBank/DDBJ databases">
        <title>Sequencing the genomes of 1000 actinobacteria strains.</title>
        <authorList>
            <person name="Klenk H.-P."/>
        </authorList>
    </citation>
    <scope>NUCLEOTIDE SEQUENCE [LARGE SCALE GENOMIC DNA]</scope>
    <source>
        <strain evidence="11 12">DSM 46092</strain>
    </source>
</reference>
<comment type="caution">
    <text evidence="11">The sequence shown here is derived from an EMBL/GenBank/DDBJ whole genome shotgun (WGS) entry which is preliminary data.</text>
</comment>
<evidence type="ECO:0000256" key="5">
    <source>
        <dbReference type="ARBA" id="ARBA00022777"/>
    </source>
</evidence>
<protein>
    <recommendedName>
        <fullName evidence="1">non-specific serine/threonine protein kinase</fullName>
        <ecNumber evidence="1">2.7.11.1</ecNumber>
    </recommendedName>
</protein>
<dbReference type="EC" id="2.7.11.1" evidence="1"/>
<keyword evidence="5 11" id="KW-0418">Kinase</keyword>
<accession>A0A2A9G2F1</accession>
<keyword evidence="9" id="KW-1133">Transmembrane helix</keyword>
<gene>
    <name evidence="11" type="ORF">ATK36_0525</name>
</gene>
<keyword evidence="9" id="KW-0472">Membrane</keyword>
<evidence type="ECO:0000256" key="1">
    <source>
        <dbReference type="ARBA" id="ARBA00012513"/>
    </source>
</evidence>
<dbReference type="RefSeq" id="WP_098509647.1">
    <property type="nucleotide sequence ID" value="NZ_JBIAKZ010000007.1"/>
</dbReference>
<dbReference type="Gene3D" id="3.30.565.40">
    <property type="entry name" value="Fervidobacterium nodosum Rt17-B1 like"/>
    <property type="match status" value="1"/>
</dbReference>
<dbReference type="PANTHER" id="PTHR43289">
    <property type="entry name" value="MITOGEN-ACTIVATED PROTEIN KINASE KINASE KINASE 20-RELATED"/>
    <property type="match status" value="1"/>
</dbReference>
<dbReference type="Proteomes" id="UP000243542">
    <property type="component" value="Unassembled WGS sequence"/>
</dbReference>
<keyword evidence="3" id="KW-0808">Transferase</keyword>